<feature type="region of interest" description="Disordered" evidence="7">
    <location>
        <begin position="1"/>
        <end position="25"/>
    </location>
</feature>
<dbReference type="CDD" id="cd06183">
    <property type="entry name" value="cyt_b5_reduct_like"/>
    <property type="match status" value="1"/>
</dbReference>
<keyword evidence="5" id="KW-0560">Oxidoreductase</keyword>
<sequence>MCKMSLDDDCGVGSNSDSDRPKTPLEEDCCGSGCTPCVFDVHKTLLREWENRKLRKVKIKPNSNLLSLLSYKTFIVTDISEISEEYFLVHLDYPESRIENNVSLHLTPGQYVMLHSWCKSRPYTPITWTHKSLVFLVKVYKRGEFSVRLTNASIGSTIDVRGPYGDFKYKNNSFQQVVMFGIGSGIAALYPVAKAIVDDETESTRVHLVAGFQSLAQVPLKTELRQLVNYWNFKCTLQLSQLNDKNTASLHGFNTRAGRLSKLHVIDYLQSNDTETTLILICGTPEFNQSTREWIEEMNYAHIHIFD</sequence>
<feature type="binding site" evidence="6">
    <location>
        <position position="121"/>
    </location>
    <ligand>
        <name>FAD</name>
        <dbReference type="ChEBI" id="CHEBI:57692"/>
    </ligand>
</feature>
<dbReference type="Gene3D" id="3.40.50.80">
    <property type="entry name" value="Nucleotide-binding domain of ferredoxin-NADP reductase (FNR) module"/>
    <property type="match status" value="1"/>
</dbReference>
<dbReference type="InterPro" id="IPR001834">
    <property type="entry name" value="CBR-like"/>
</dbReference>
<evidence type="ECO:0000256" key="3">
    <source>
        <dbReference type="ARBA" id="ARBA00022630"/>
    </source>
</evidence>
<dbReference type="GO" id="GO:0016491">
    <property type="term" value="F:oxidoreductase activity"/>
    <property type="evidence" value="ECO:0007669"/>
    <property type="project" value="UniProtKB-KW"/>
</dbReference>
<dbReference type="SUPFAM" id="SSF63380">
    <property type="entry name" value="Riboflavin synthase domain-like"/>
    <property type="match status" value="1"/>
</dbReference>
<feature type="binding site" evidence="6">
    <location>
        <position position="136"/>
    </location>
    <ligand>
        <name>FAD</name>
        <dbReference type="ChEBI" id="CHEBI:57692"/>
    </ligand>
</feature>
<feature type="binding site" evidence="6">
    <location>
        <position position="123"/>
    </location>
    <ligand>
        <name>FAD</name>
        <dbReference type="ChEBI" id="CHEBI:57692"/>
    </ligand>
</feature>
<evidence type="ECO:0000313" key="10">
    <source>
        <dbReference type="Proteomes" id="UP000279307"/>
    </source>
</evidence>
<name>A0A3L8DSJ3_OOCBI</name>
<protein>
    <recommendedName>
        <fullName evidence="8">FAD-binding FR-type domain-containing protein</fullName>
    </recommendedName>
</protein>
<feature type="binding site" evidence="6">
    <location>
        <position position="138"/>
    </location>
    <ligand>
        <name>FAD</name>
        <dbReference type="ChEBI" id="CHEBI:57692"/>
    </ligand>
</feature>
<dbReference type="InterPro" id="IPR039261">
    <property type="entry name" value="FNR_nucleotide-bd"/>
</dbReference>
<dbReference type="InterPro" id="IPR017927">
    <property type="entry name" value="FAD-bd_FR_type"/>
</dbReference>
<evidence type="ECO:0000256" key="1">
    <source>
        <dbReference type="ARBA" id="ARBA00001974"/>
    </source>
</evidence>
<gene>
    <name evidence="9" type="ORF">DMN91_003591</name>
</gene>
<feature type="binding site" evidence="6">
    <location>
        <position position="146"/>
    </location>
    <ligand>
        <name>FAD</name>
        <dbReference type="ChEBI" id="CHEBI:57692"/>
    </ligand>
</feature>
<comment type="caution">
    <text evidence="9">The sequence shown here is derived from an EMBL/GenBank/DDBJ whole genome shotgun (WGS) entry which is preliminary data.</text>
</comment>
<evidence type="ECO:0000256" key="4">
    <source>
        <dbReference type="ARBA" id="ARBA00022827"/>
    </source>
</evidence>
<dbReference type="Pfam" id="PF00175">
    <property type="entry name" value="NAD_binding_1"/>
    <property type="match status" value="1"/>
</dbReference>
<dbReference type="Proteomes" id="UP000279307">
    <property type="component" value="Chromosome 4"/>
</dbReference>
<dbReference type="InterPro" id="IPR001433">
    <property type="entry name" value="OxRdtase_FAD/NAD-bd"/>
</dbReference>
<evidence type="ECO:0000256" key="7">
    <source>
        <dbReference type="SAM" id="MobiDB-lite"/>
    </source>
</evidence>
<evidence type="ECO:0000313" key="9">
    <source>
        <dbReference type="EMBL" id="RLU23387.1"/>
    </source>
</evidence>
<evidence type="ECO:0000256" key="5">
    <source>
        <dbReference type="ARBA" id="ARBA00023002"/>
    </source>
</evidence>
<dbReference type="OrthoDB" id="432685at2759"/>
<dbReference type="AlphaFoldDB" id="A0A3L8DSJ3"/>
<evidence type="ECO:0000259" key="8">
    <source>
        <dbReference type="PROSITE" id="PS51384"/>
    </source>
</evidence>
<feature type="domain" description="FAD-binding FR-type" evidence="8">
    <location>
        <begin position="69"/>
        <end position="170"/>
    </location>
</feature>
<dbReference type="Pfam" id="PF09791">
    <property type="entry name" value="Oxidored-like"/>
    <property type="match status" value="1"/>
</dbReference>
<comment type="cofactor">
    <cofactor evidence="1 6">
        <name>FAD</name>
        <dbReference type="ChEBI" id="CHEBI:57692"/>
    </cofactor>
</comment>
<dbReference type="InterPro" id="IPR019180">
    <property type="entry name" value="Oxidoreductase-like_N"/>
</dbReference>
<organism evidence="9 10">
    <name type="scientific">Ooceraea biroi</name>
    <name type="common">Clonal raider ant</name>
    <name type="synonym">Cerapachys biroi</name>
    <dbReference type="NCBI Taxonomy" id="2015173"/>
    <lineage>
        <taxon>Eukaryota</taxon>
        <taxon>Metazoa</taxon>
        <taxon>Ecdysozoa</taxon>
        <taxon>Arthropoda</taxon>
        <taxon>Hexapoda</taxon>
        <taxon>Insecta</taxon>
        <taxon>Pterygota</taxon>
        <taxon>Neoptera</taxon>
        <taxon>Endopterygota</taxon>
        <taxon>Hymenoptera</taxon>
        <taxon>Apocrita</taxon>
        <taxon>Aculeata</taxon>
        <taxon>Formicoidea</taxon>
        <taxon>Formicidae</taxon>
        <taxon>Dorylinae</taxon>
        <taxon>Ooceraea</taxon>
    </lineage>
</organism>
<keyword evidence="4 6" id="KW-0274">FAD</keyword>
<reference evidence="9 10" key="1">
    <citation type="journal article" date="2018" name="Genome Res.">
        <title>The genomic architecture and molecular evolution of ant odorant receptors.</title>
        <authorList>
            <person name="McKenzie S.K."/>
            <person name="Kronauer D.J.C."/>
        </authorList>
    </citation>
    <scope>NUCLEOTIDE SEQUENCE [LARGE SCALE GENOMIC DNA]</scope>
    <source>
        <strain evidence="9">Clonal line C1</strain>
    </source>
</reference>
<dbReference type="PANTHER" id="PTHR19370">
    <property type="entry name" value="NADH-CYTOCHROME B5 REDUCTASE"/>
    <property type="match status" value="1"/>
</dbReference>
<proteinExistence type="inferred from homology"/>
<accession>A0A3L8DSJ3</accession>
<dbReference type="SUPFAM" id="SSF52343">
    <property type="entry name" value="Ferredoxin reductase-like, C-terminal NADP-linked domain"/>
    <property type="match status" value="1"/>
</dbReference>
<dbReference type="PANTHER" id="PTHR19370:SF184">
    <property type="entry name" value="NADH-CYTOCHROME B5 REDUCTASE-LIKE"/>
    <property type="match status" value="1"/>
</dbReference>
<dbReference type="InterPro" id="IPR017938">
    <property type="entry name" value="Riboflavin_synthase-like_b-brl"/>
</dbReference>
<dbReference type="InterPro" id="IPR008333">
    <property type="entry name" value="Cbr1-like_FAD-bd_dom"/>
</dbReference>
<dbReference type="PROSITE" id="PS51384">
    <property type="entry name" value="FAD_FR"/>
    <property type="match status" value="1"/>
</dbReference>
<dbReference type="Pfam" id="PF00970">
    <property type="entry name" value="FAD_binding_6"/>
    <property type="match status" value="1"/>
</dbReference>
<dbReference type="EMBL" id="QOIP01000004">
    <property type="protein sequence ID" value="RLU23387.1"/>
    <property type="molecule type" value="Genomic_DNA"/>
</dbReference>
<keyword evidence="3 6" id="KW-0285">Flavoprotein</keyword>
<feature type="binding site" evidence="6">
    <location>
        <position position="122"/>
    </location>
    <ligand>
        <name>FAD</name>
        <dbReference type="ChEBI" id="CHEBI:57692"/>
    </ligand>
</feature>
<evidence type="ECO:0000256" key="2">
    <source>
        <dbReference type="ARBA" id="ARBA00006105"/>
    </source>
</evidence>
<dbReference type="Gene3D" id="2.40.30.10">
    <property type="entry name" value="Translation factors"/>
    <property type="match status" value="1"/>
</dbReference>
<comment type="similarity">
    <text evidence="2">Belongs to the flavoprotein pyridine nucleotide cytochrome reductase family.</text>
</comment>
<evidence type="ECO:0000256" key="6">
    <source>
        <dbReference type="PIRSR" id="PIRSR601834-1"/>
    </source>
</evidence>